<feature type="compositionally biased region" description="Pro residues" evidence="1">
    <location>
        <begin position="264"/>
        <end position="277"/>
    </location>
</feature>
<comment type="caution">
    <text evidence="2">The sequence shown here is derived from an EMBL/GenBank/DDBJ whole genome shotgun (WGS) entry which is preliminary data.</text>
</comment>
<protein>
    <submittedName>
        <fullName evidence="2">Uncharacterized protein</fullName>
    </submittedName>
</protein>
<feature type="region of interest" description="Disordered" evidence="1">
    <location>
        <begin position="260"/>
        <end position="285"/>
    </location>
</feature>
<keyword evidence="3" id="KW-1185">Reference proteome</keyword>
<feature type="compositionally biased region" description="Low complexity" evidence="1">
    <location>
        <begin position="206"/>
        <end position="215"/>
    </location>
</feature>
<proteinExistence type="predicted"/>
<dbReference type="EMBL" id="JABSTV010001253">
    <property type="protein sequence ID" value="KAH7942834.1"/>
    <property type="molecule type" value="Genomic_DNA"/>
</dbReference>
<feature type="compositionally biased region" description="Low complexity" evidence="1">
    <location>
        <begin position="184"/>
        <end position="199"/>
    </location>
</feature>
<evidence type="ECO:0000256" key="1">
    <source>
        <dbReference type="SAM" id="MobiDB-lite"/>
    </source>
</evidence>
<evidence type="ECO:0000313" key="3">
    <source>
        <dbReference type="Proteomes" id="UP000821837"/>
    </source>
</evidence>
<name>A0A9D4SQH8_RHISA</name>
<accession>A0A9D4SQH8</accession>
<sequence>MKRFSCVFSEASDWINGALLQVEELSLGQRTYPVSAYLSAPDNSCKCIVPGLEPGTTSHTLVEEMQATGIQILQARMMGQTNIALITFERLREQSYAATPTAPDRRSAKRAPNWDTEPTTALHRTSLFVSTAAIDNPMPSHPCSPRCKSCGGDHATTDPSARDASDSPSTDPGHGPDPGPRHGQNQSCSRSRSQSTSARIPEKRPATPASHASPSPHKKTLLGIMATARATSEYQQPRASDNSNAMTAPREVSFEQGHAQLISPHPPPHNTSRPSPPSNTNTDPFPEIVRLSRAMEARHAQMMRSWTLQ</sequence>
<organism evidence="2 3">
    <name type="scientific">Rhipicephalus sanguineus</name>
    <name type="common">Brown dog tick</name>
    <name type="synonym">Ixodes sanguineus</name>
    <dbReference type="NCBI Taxonomy" id="34632"/>
    <lineage>
        <taxon>Eukaryota</taxon>
        <taxon>Metazoa</taxon>
        <taxon>Ecdysozoa</taxon>
        <taxon>Arthropoda</taxon>
        <taxon>Chelicerata</taxon>
        <taxon>Arachnida</taxon>
        <taxon>Acari</taxon>
        <taxon>Parasitiformes</taxon>
        <taxon>Ixodida</taxon>
        <taxon>Ixodoidea</taxon>
        <taxon>Ixodidae</taxon>
        <taxon>Rhipicephalinae</taxon>
        <taxon>Rhipicephalus</taxon>
        <taxon>Rhipicephalus</taxon>
    </lineage>
</organism>
<dbReference type="AlphaFoldDB" id="A0A9D4SQH8"/>
<reference evidence="2" key="2">
    <citation type="submission" date="2021-09" db="EMBL/GenBank/DDBJ databases">
        <authorList>
            <person name="Jia N."/>
            <person name="Wang J."/>
            <person name="Shi W."/>
            <person name="Du L."/>
            <person name="Sun Y."/>
            <person name="Zhan W."/>
            <person name="Jiang J."/>
            <person name="Wang Q."/>
            <person name="Zhang B."/>
            <person name="Ji P."/>
            <person name="Sakyi L.B."/>
            <person name="Cui X."/>
            <person name="Yuan T."/>
            <person name="Jiang B."/>
            <person name="Yang W."/>
            <person name="Lam T.T.-Y."/>
            <person name="Chang Q."/>
            <person name="Ding S."/>
            <person name="Wang X."/>
            <person name="Zhu J."/>
            <person name="Ruan X."/>
            <person name="Zhao L."/>
            <person name="Wei J."/>
            <person name="Que T."/>
            <person name="Du C."/>
            <person name="Cheng J."/>
            <person name="Dai P."/>
            <person name="Han X."/>
            <person name="Huang E."/>
            <person name="Gao Y."/>
            <person name="Liu J."/>
            <person name="Shao H."/>
            <person name="Ye R."/>
            <person name="Li L."/>
            <person name="Wei W."/>
            <person name="Wang X."/>
            <person name="Wang C."/>
            <person name="Huo Q."/>
            <person name="Li W."/>
            <person name="Guo W."/>
            <person name="Chen H."/>
            <person name="Chen S."/>
            <person name="Zhou L."/>
            <person name="Zhou L."/>
            <person name="Ni X."/>
            <person name="Tian J."/>
            <person name="Zhou Y."/>
            <person name="Sheng Y."/>
            <person name="Liu T."/>
            <person name="Pan Y."/>
            <person name="Xia L."/>
            <person name="Li J."/>
            <person name="Zhao F."/>
            <person name="Cao W."/>
        </authorList>
    </citation>
    <scope>NUCLEOTIDE SEQUENCE</scope>
    <source>
        <strain evidence="2">Rsan-2018</strain>
        <tissue evidence="2">Larvae</tissue>
    </source>
</reference>
<reference evidence="2" key="1">
    <citation type="journal article" date="2020" name="Cell">
        <title>Large-Scale Comparative Analyses of Tick Genomes Elucidate Their Genetic Diversity and Vector Capacities.</title>
        <authorList>
            <consortium name="Tick Genome and Microbiome Consortium (TIGMIC)"/>
            <person name="Jia N."/>
            <person name="Wang J."/>
            <person name="Shi W."/>
            <person name="Du L."/>
            <person name="Sun Y."/>
            <person name="Zhan W."/>
            <person name="Jiang J.F."/>
            <person name="Wang Q."/>
            <person name="Zhang B."/>
            <person name="Ji P."/>
            <person name="Bell-Sakyi L."/>
            <person name="Cui X.M."/>
            <person name="Yuan T.T."/>
            <person name="Jiang B.G."/>
            <person name="Yang W.F."/>
            <person name="Lam T.T."/>
            <person name="Chang Q.C."/>
            <person name="Ding S.J."/>
            <person name="Wang X.J."/>
            <person name="Zhu J.G."/>
            <person name="Ruan X.D."/>
            <person name="Zhao L."/>
            <person name="Wei J.T."/>
            <person name="Ye R.Z."/>
            <person name="Que T.C."/>
            <person name="Du C.H."/>
            <person name="Zhou Y.H."/>
            <person name="Cheng J.X."/>
            <person name="Dai P.F."/>
            <person name="Guo W.B."/>
            <person name="Han X.H."/>
            <person name="Huang E.J."/>
            <person name="Li L.F."/>
            <person name="Wei W."/>
            <person name="Gao Y.C."/>
            <person name="Liu J.Z."/>
            <person name="Shao H.Z."/>
            <person name="Wang X."/>
            <person name="Wang C.C."/>
            <person name="Yang T.C."/>
            <person name="Huo Q.B."/>
            <person name="Li W."/>
            <person name="Chen H.Y."/>
            <person name="Chen S.E."/>
            <person name="Zhou L.G."/>
            <person name="Ni X.B."/>
            <person name="Tian J.H."/>
            <person name="Sheng Y."/>
            <person name="Liu T."/>
            <person name="Pan Y.S."/>
            <person name="Xia L.Y."/>
            <person name="Li J."/>
            <person name="Zhao F."/>
            <person name="Cao W.C."/>
        </authorList>
    </citation>
    <scope>NUCLEOTIDE SEQUENCE</scope>
    <source>
        <strain evidence="2">Rsan-2018</strain>
    </source>
</reference>
<dbReference type="Proteomes" id="UP000821837">
    <property type="component" value="Unassembled WGS sequence"/>
</dbReference>
<gene>
    <name evidence="2" type="ORF">HPB52_001688</name>
</gene>
<evidence type="ECO:0000313" key="2">
    <source>
        <dbReference type="EMBL" id="KAH7942834.1"/>
    </source>
</evidence>
<feature type="region of interest" description="Disordered" evidence="1">
    <location>
        <begin position="97"/>
        <end position="218"/>
    </location>
</feature>
<feature type="compositionally biased region" description="Polar residues" evidence="1">
    <location>
        <begin position="116"/>
        <end position="129"/>
    </location>
</feature>